<accession>A0AAN8IA42</accession>
<name>A0AAN8IA42_9EURO</name>
<gene>
    <name evidence="1" type="ORF">OHC33_003809</name>
</gene>
<reference evidence="1 2" key="1">
    <citation type="submission" date="2022-12" db="EMBL/GenBank/DDBJ databases">
        <title>Genomic features and morphological characterization of a novel Knufia sp. strain isolated from spacecraft assembly facility.</title>
        <authorList>
            <person name="Teixeira M."/>
            <person name="Chander A.M."/>
            <person name="Stajich J.E."/>
            <person name="Venkateswaran K."/>
        </authorList>
    </citation>
    <scope>NUCLEOTIDE SEQUENCE [LARGE SCALE GENOMIC DNA]</scope>
    <source>
        <strain evidence="1 2">FJI-L2-BK-P2</strain>
    </source>
</reference>
<sequence>MSDTKTKDTKPSLHHVILTISHLHHDPNSLVEKVRVLGSYDSPKHASAAAHRCLFEAGFRREWFSQYETDPAYFEKNNVQQREGLAVLAVEPNGTTYRARVLTSANSGGFSTVLEDGRIPESLFHVLVTRVEYEVEESGEVRDTGVRGTFATYEEARAFAGRALLEDAGANVTKESFAEWDEAAAGERDCGYGENVIVHAMGNKGENFLVSIVQGLELESVRLAEASMRIR</sequence>
<protein>
    <submittedName>
        <fullName evidence="1">Uncharacterized protein</fullName>
    </submittedName>
</protein>
<proteinExistence type="predicted"/>
<organism evidence="1 2">
    <name type="scientific">Knufia fluminis</name>
    <dbReference type="NCBI Taxonomy" id="191047"/>
    <lineage>
        <taxon>Eukaryota</taxon>
        <taxon>Fungi</taxon>
        <taxon>Dikarya</taxon>
        <taxon>Ascomycota</taxon>
        <taxon>Pezizomycotina</taxon>
        <taxon>Eurotiomycetes</taxon>
        <taxon>Chaetothyriomycetidae</taxon>
        <taxon>Chaetothyriales</taxon>
        <taxon>Trichomeriaceae</taxon>
        <taxon>Knufia</taxon>
    </lineage>
</organism>
<dbReference type="Proteomes" id="UP001316803">
    <property type="component" value="Unassembled WGS sequence"/>
</dbReference>
<dbReference type="EMBL" id="JAKLMC020000007">
    <property type="protein sequence ID" value="KAK5955130.1"/>
    <property type="molecule type" value="Genomic_DNA"/>
</dbReference>
<keyword evidence="2" id="KW-1185">Reference proteome</keyword>
<dbReference type="AlphaFoldDB" id="A0AAN8IA42"/>
<comment type="caution">
    <text evidence="1">The sequence shown here is derived from an EMBL/GenBank/DDBJ whole genome shotgun (WGS) entry which is preliminary data.</text>
</comment>
<evidence type="ECO:0000313" key="2">
    <source>
        <dbReference type="Proteomes" id="UP001316803"/>
    </source>
</evidence>
<evidence type="ECO:0000313" key="1">
    <source>
        <dbReference type="EMBL" id="KAK5955130.1"/>
    </source>
</evidence>